<dbReference type="Proteomes" id="UP000519897">
    <property type="component" value="Unassembled WGS sequence"/>
</dbReference>
<name>A0A7W6LDW6_9HYPH</name>
<sequence>MTNWLRALRERRGGSGTRSGFRASFGDFGMNGPLPELPPAEFGSLVLFVSVTATP</sequence>
<proteinExistence type="predicted"/>
<accession>A0A7W6LDW6</accession>
<keyword evidence="2" id="KW-1185">Reference proteome</keyword>
<protein>
    <submittedName>
        <fullName evidence="1">Uncharacterized protein</fullName>
    </submittedName>
</protein>
<dbReference type="EMBL" id="JACIEC010000001">
    <property type="protein sequence ID" value="MBB4142594.1"/>
    <property type="molecule type" value="Genomic_DNA"/>
</dbReference>
<comment type="caution">
    <text evidence="1">The sequence shown here is derived from an EMBL/GenBank/DDBJ whole genome shotgun (WGS) entry which is preliminary data.</text>
</comment>
<evidence type="ECO:0000313" key="1">
    <source>
        <dbReference type="EMBL" id="MBB4142594.1"/>
    </source>
</evidence>
<organism evidence="1 2">
    <name type="scientific">Rhizobium rhizoryzae</name>
    <dbReference type="NCBI Taxonomy" id="451876"/>
    <lineage>
        <taxon>Bacteria</taxon>
        <taxon>Pseudomonadati</taxon>
        <taxon>Pseudomonadota</taxon>
        <taxon>Alphaproteobacteria</taxon>
        <taxon>Hyphomicrobiales</taxon>
        <taxon>Rhizobiaceae</taxon>
        <taxon>Rhizobium/Agrobacterium group</taxon>
        <taxon>Rhizobium</taxon>
    </lineage>
</organism>
<dbReference type="AlphaFoldDB" id="A0A7W6LDW6"/>
<evidence type="ECO:0000313" key="2">
    <source>
        <dbReference type="Proteomes" id="UP000519897"/>
    </source>
</evidence>
<reference evidence="1 2" key="1">
    <citation type="submission" date="2020-08" db="EMBL/GenBank/DDBJ databases">
        <title>Genomic Encyclopedia of Type Strains, Phase IV (KMG-IV): sequencing the most valuable type-strain genomes for metagenomic binning, comparative biology and taxonomic classification.</title>
        <authorList>
            <person name="Goeker M."/>
        </authorList>
    </citation>
    <scope>NUCLEOTIDE SEQUENCE [LARGE SCALE GENOMIC DNA]</scope>
    <source>
        <strain evidence="1 2">DSM 29514</strain>
    </source>
</reference>
<gene>
    <name evidence="1" type="ORF">GGQ72_001093</name>
</gene>